<dbReference type="SMART" id="SM01323">
    <property type="entry name" value="YajC"/>
    <property type="match status" value="1"/>
</dbReference>
<reference evidence="12 13" key="1">
    <citation type="submission" date="2014-08" db="EMBL/GenBank/DDBJ databases">
        <title>Porphyromonas gingivicanis strain:COT-022_OH1391 Genome sequencing.</title>
        <authorList>
            <person name="Wallis C."/>
            <person name="Deusch O."/>
            <person name="O'Flynn C."/>
            <person name="Davis I."/>
            <person name="Jospin G."/>
            <person name="Darling A.E."/>
            <person name="Coil D.A."/>
            <person name="Alexiev A."/>
            <person name="Horsfall A."/>
            <person name="Kirkwood N."/>
            <person name="Harris S."/>
            <person name="Eisen J.A."/>
        </authorList>
    </citation>
    <scope>NUCLEOTIDE SEQUENCE [LARGE SCALE GENOMIC DNA]</scope>
    <source>
        <strain evidence="13">COT-022 OH1391</strain>
    </source>
</reference>
<dbReference type="STRING" id="266762.HQ36_03405"/>
<evidence type="ECO:0000256" key="5">
    <source>
        <dbReference type="ARBA" id="ARBA00022475"/>
    </source>
</evidence>
<evidence type="ECO:0000256" key="2">
    <source>
        <dbReference type="ARBA" id="ARBA00006742"/>
    </source>
</evidence>
<dbReference type="PANTHER" id="PTHR33909:SF1">
    <property type="entry name" value="SEC TRANSLOCON ACCESSORY COMPLEX SUBUNIT YAJC"/>
    <property type="match status" value="1"/>
</dbReference>
<comment type="subcellular location">
    <subcellularLocation>
        <location evidence="1">Cell membrane</location>
        <topology evidence="1">Single-pass membrane protein</topology>
    </subcellularLocation>
</comment>
<keyword evidence="7" id="KW-0653">Protein transport</keyword>
<evidence type="ECO:0000313" key="12">
    <source>
        <dbReference type="EMBL" id="KGN97984.1"/>
    </source>
</evidence>
<keyword evidence="6 11" id="KW-0812">Transmembrane</keyword>
<dbReference type="RefSeq" id="WP_025842522.1">
    <property type="nucleotide sequence ID" value="NZ_JQZW01000008.1"/>
</dbReference>
<evidence type="ECO:0000256" key="7">
    <source>
        <dbReference type="ARBA" id="ARBA00022927"/>
    </source>
</evidence>
<keyword evidence="13" id="KW-1185">Reference proteome</keyword>
<evidence type="ECO:0000313" key="13">
    <source>
        <dbReference type="Proteomes" id="UP000030134"/>
    </source>
</evidence>
<feature type="transmembrane region" description="Helical" evidence="11">
    <location>
        <begin position="20"/>
        <end position="41"/>
    </location>
</feature>
<name>A0A0A2GC09_9PORP</name>
<comment type="similarity">
    <text evidence="2">Belongs to the YajC family.</text>
</comment>
<keyword evidence="4" id="KW-0813">Transport</keyword>
<comment type="caution">
    <text evidence="12">The sequence shown here is derived from an EMBL/GenBank/DDBJ whole genome shotgun (WGS) entry which is preliminary data.</text>
</comment>
<evidence type="ECO:0000256" key="9">
    <source>
        <dbReference type="ARBA" id="ARBA00023010"/>
    </source>
</evidence>
<proteinExistence type="inferred from homology"/>
<keyword evidence="10 11" id="KW-0472">Membrane</keyword>
<dbReference type="OrthoDB" id="9800132at2"/>
<keyword evidence="9" id="KW-0811">Translocation</keyword>
<accession>A0A0A2GC09</accession>
<evidence type="ECO:0000256" key="6">
    <source>
        <dbReference type="ARBA" id="ARBA00022692"/>
    </source>
</evidence>
<dbReference type="NCBIfam" id="TIGR00739">
    <property type="entry name" value="yajC"/>
    <property type="match status" value="1"/>
</dbReference>
<evidence type="ECO:0000256" key="10">
    <source>
        <dbReference type="ARBA" id="ARBA00023136"/>
    </source>
</evidence>
<dbReference type="Proteomes" id="UP000030134">
    <property type="component" value="Unassembled WGS sequence"/>
</dbReference>
<evidence type="ECO:0000256" key="11">
    <source>
        <dbReference type="SAM" id="Phobius"/>
    </source>
</evidence>
<evidence type="ECO:0000256" key="4">
    <source>
        <dbReference type="ARBA" id="ARBA00022448"/>
    </source>
</evidence>
<protein>
    <recommendedName>
        <fullName evidence="3">Sec translocon accessory complex subunit YajC</fullName>
    </recommendedName>
</protein>
<dbReference type="EMBL" id="JQZW01000008">
    <property type="protein sequence ID" value="KGN97984.1"/>
    <property type="molecule type" value="Genomic_DNA"/>
</dbReference>
<dbReference type="PRINTS" id="PR01853">
    <property type="entry name" value="YAJCTRNLCASE"/>
</dbReference>
<gene>
    <name evidence="12" type="ORF">HQ36_03405</name>
</gene>
<dbReference type="eggNOG" id="COG1862">
    <property type="taxonomic scope" value="Bacteria"/>
</dbReference>
<evidence type="ECO:0000256" key="3">
    <source>
        <dbReference type="ARBA" id="ARBA00014962"/>
    </source>
</evidence>
<sequence length="109" mass="12093">MNLFFLDAAAAGTPQGGLFGGSIGTIIMMVVLIVIFWLFFIRPQSKRQKELQKKREAMQPGDKVVTAGGIHGKISEVNERDFLIEIAKDVRIRVEKTSVYAAIEDVAKQ</sequence>
<organism evidence="12 13">
    <name type="scientific">Porphyromonas gingivicanis</name>
    <dbReference type="NCBI Taxonomy" id="266762"/>
    <lineage>
        <taxon>Bacteria</taxon>
        <taxon>Pseudomonadati</taxon>
        <taxon>Bacteroidota</taxon>
        <taxon>Bacteroidia</taxon>
        <taxon>Bacteroidales</taxon>
        <taxon>Porphyromonadaceae</taxon>
        <taxon>Porphyromonas</taxon>
    </lineage>
</organism>
<dbReference type="GO" id="GO:0015031">
    <property type="term" value="P:protein transport"/>
    <property type="evidence" value="ECO:0007669"/>
    <property type="project" value="UniProtKB-KW"/>
</dbReference>
<dbReference type="AlphaFoldDB" id="A0A0A2GC09"/>
<keyword evidence="5" id="KW-1003">Cell membrane</keyword>
<dbReference type="PANTHER" id="PTHR33909">
    <property type="entry name" value="SEC TRANSLOCON ACCESSORY COMPLEX SUBUNIT YAJC"/>
    <property type="match status" value="1"/>
</dbReference>
<dbReference type="Pfam" id="PF02699">
    <property type="entry name" value="YajC"/>
    <property type="match status" value="1"/>
</dbReference>
<dbReference type="GO" id="GO:0005886">
    <property type="term" value="C:plasma membrane"/>
    <property type="evidence" value="ECO:0007669"/>
    <property type="project" value="UniProtKB-SubCell"/>
</dbReference>
<evidence type="ECO:0000256" key="1">
    <source>
        <dbReference type="ARBA" id="ARBA00004162"/>
    </source>
</evidence>
<keyword evidence="8 11" id="KW-1133">Transmembrane helix</keyword>
<dbReference type="InterPro" id="IPR003849">
    <property type="entry name" value="Preprotein_translocase_YajC"/>
</dbReference>
<evidence type="ECO:0000256" key="8">
    <source>
        <dbReference type="ARBA" id="ARBA00022989"/>
    </source>
</evidence>